<accession>A0AAX1PGT9</accession>
<comment type="caution">
    <text evidence="1">The sequence shown here is derived from an EMBL/GenBank/DDBJ whole genome shotgun (WGS) entry which is preliminary data.</text>
</comment>
<dbReference type="RefSeq" id="WP_111588973.1">
    <property type="nucleotide sequence ID" value="NZ_CAWNWF010000012.1"/>
</dbReference>
<dbReference type="Proteomes" id="UP000249422">
    <property type="component" value="Unassembled WGS sequence"/>
</dbReference>
<sequence>MTSKQDKPTWPYSTLPDITNDSALLHAINNQIYTLKDDFLYKNPPPYTSDLKNPHNALKSVIGKRIYQEIYLRHISTESARQLLLVITPLNLLAGKWRAQYFLDDNPEHYSIGVADYYGDEEHRSVKAISKFEAFMKENGNFMNRAKNMANDIDMLVADIIRLKPRTEYDFDDPRITFSSGLDDAKLYTEEIIDAALSKYPTTNPHLVEEEANDYAFYQHFCKNAGINSIINGGKFLIKENTMMHHAFSAFLDWLAKHPLDDSYTSEEDWQIACCIAAIHAVDRGGRGQIARQFKMNYQEDYIWRVVTYVHYLRNARSGSNKSLTLKLIRKGKTNKDIMIFPALIMIKEDIFSNDVNELLEKTIVHLKERKSNEEITKYAANIFSALTCWEYSSDDVETHTEDYFYYRNQAWCHRNKIMEKLLPLNFEQLFNFHHEVVPILQGEKKRLEMMRDAILHARNCASR</sequence>
<protein>
    <submittedName>
        <fullName evidence="1">Uncharacterized protein</fullName>
    </submittedName>
</protein>
<reference evidence="1 2" key="1">
    <citation type="submission" date="2018-06" db="EMBL/GenBank/DDBJ databases">
        <title>Freshwater and sediment microbial communities from various areas in North America, analyzing microbe dynamics in response to fracking.</title>
        <authorList>
            <person name="Lamendella R."/>
        </authorList>
    </citation>
    <scope>NUCLEOTIDE SEQUENCE [LARGE SCALE GENOMIC DNA]</scope>
    <source>
        <strain evidence="1 2">17</strain>
    </source>
</reference>
<organism evidence="1 2">
    <name type="scientific">Aeromonas salmonicida</name>
    <dbReference type="NCBI Taxonomy" id="645"/>
    <lineage>
        <taxon>Bacteria</taxon>
        <taxon>Pseudomonadati</taxon>
        <taxon>Pseudomonadota</taxon>
        <taxon>Gammaproteobacteria</taxon>
        <taxon>Aeromonadales</taxon>
        <taxon>Aeromonadaceae</taxon>
        <taxon>Aeromonas</taxon>
    </lineage>
</organism>
<gene>
    <name evidence="1" type="ORF">DEU50_11281</name>
</gene>
<evidence type="ECO:0000313" key="2">
    <source>
        <dbReference type="Proteomes" id="UP000249422"/>
    </source>
</evidence>
<dbReference type="AlphaFoldDB" id="A0AAX1PGT9"/>
<proteinExistence type="predicted"/>
<name>A0AAX1PGT9_AERSA</name>
<evidence type="ECO:0000313" key="1">
    <source>
        <dbReference type="EMBL" id="RAJ02744.1"/>
    </source>
</evidence>
<dbReference type="EMBL" id="QLLM01000012">
    <property type="protein sequence ID" value="RAJ02744.1"/>
    <property type="molecule type" value="Genomic_DNA"/>
</dbReference>